<proteinExistence type="inferred from homology"/>
<feature type="domain" description="PIN" evidence="7">
    <location>
        <begin position="2"/>
        <end position="128"/>
    </location>
</feature>
<comment type="similarity">
    <text evidence="6">Belongs to the PINc/VapC protein family.</text>
</comment>
<dbReference type="InterPro" id="IPR002716">
    <property type="entry name" value="PIN_dom"/>
</dbReference>
<dbReference type="HAMAP" id="MF_00265">
    <property type="entry name" value="VapC_Nob1"/>
    <property type="match status" value="1"/>
</dbReference>
<dbReference type="GO" id="GO:0004540">
    <property type="term" value="F:RNA nuclease activity"/>
    <property type="evidence" value="ECO:0007669"/>
    <property type="project" value="InterPro"/>
</dbReference>
<reference evidence="8 9" key="1">
    <citation type="submission" date="2019-11" db="EMBL/GenBank/DDBJ databases">
        <authorList>
            <person name="Li X.-J."/>
            <person name="Feng X.-M."/>
        </authorList>
    </citation>
    <scope>NUCLEOTIDE SEQUENCE [LARGE SCALE GENOMIC DNA]</scope>
    <source>
        <strain evidence="8 9">XMNu-373</strain>
    </source>
</reference>
<gene>
    <name evidence="6" type="primary">vapC</name>
    <name evidence="8" type="ORF">F7O44_26855</name>
</gene>
<dbReference type="AlphaFoldDB" id="A0A7K3MBK2"/>
<comment type="caution">
    <text evidence="8">The sequence shown here is derived from an EMBL/GenBank/DDBJ whole genome shotgun (WGS) entry which is preliminary data.</text>
</comment>
<dbReference type="EC" id="3.1.-.-" evidence="6"/>
<dbReference type="RefSeq" id="WP_162453420.1">
    <property type="nucleotide sequence ID" value="NZ_WLZY01000014.1"/>
</dbReference>
<keyword evidence="2 6" id="KW-0540">Nuclease</keyword>
<evidence type="ECO:0000256" key="1">
    <source>
        <dbReference type="ARBA" id="ARBA00022649"/>
    </source>
</evidence>
<dbReference type="InterPro" id="IPR022907">
    <property type="entry name" value="VapC_family"/>
</dbReference>
<dbReference type="Proteomes" id="UP000460435">
    <property type="component" value="Unassembled WGS sequence"/>
</dbReference>
<sequence length="144" mass="16193">MIVVDTGVLVALLDADDQHHQRCRDWYIEAQGPLIVPTPVMVETCYFVERDSSPELEANFLRSFDDGGSASPEEQPFFLAQIEPADRKRMAELIEQYADFPLGAVDASVIAVAERLNVAEVATIDHRHFTVVRPRHTKTFTLLP</sequence>
<dbReference type="Gene3D" id="3.40.50.1010">
    <property type="entry name" value="5'-nuclease"/>
    <property type="match status" value="1"/>
</dbReference>
<organism evidence="8 9">
    <name type="scientific">Phytoactinopolyspora mesophila</name>
    <dbReference type="NCBI Taxonomy" id="2650750"/>
    <lineage>
        <taxon>Bacteria</taxon>
        <taxon>Bacillati</taxon>
        <taxon>Actinomycetota</taxon>
        <taxon>Actinomycetes</taxon>
        <taxon>Jiangellales</taxon>
        <taxon>Jiangellaceae</taxon>
        <taxon>Phytoactinopolyspora</taxon>
    </lineage>
</organism>
<comment type="function">
    <text evidence="6">Toxic component of a toxin-antitoxin (TA) system. An RNase.</text>
</comment>
<keyword evidence="1 6" id="KW-1277">Toxin-antitoxin system</keyword>
<keyword evidence="3 6" id="KW-0479">Metal-binding</keyword>
<name>A0A7K3MBK2_9ACTN</name>
<dbReference type="SUPFAM" id="SSF88723">
    <property type="entry name" value="PIN domain-like"/>
    <property type="match status" value="1"/>
</dbReference>
<keyword evidence="4 6" id="KW-0378">Hydrolase</keyword>
<protein>
    <recommendedName>
        <fullName evidence="6">Ribonuclease VapC</fullName>
        <shortName evidence="6">RNase VapC</shortName>
        <ecNumber evidence="6">3.1.-.-</ecNumber>
    </recommendedName>
    <alternativeName>
        <fullName evidence="6">Toxin VapC</fullName>
    </alternativeName>
</protein>
<evidence type="ECO:0000256" key="3">
    <source>
        <dbReference type="ARBA" id="ARBA00022723"/>
    </source>
</evidence>
<keyword evidence="9" id="KW-1185">Reference proteome</keyword>
<evidence type="ECO:0000256" key="5">
    <source>
        <dbReference type="ARBA" id="ARBA00022842"/>
    </source>
</evidence>
<dbReference type="Pfam" id="PF01850">
    <property type="entry name" value="PIN"/>
    <property type="match status" value="1"/>
</dbReference>
<feature type="binding site" evidence="6">
    <location>
        <position position="5"/>
    </location>
    <ligand>
        <name>Mg(2+)</name>
        <dbReference type="ChEBI" id="CHEBI:18420"/>
    </ligand>
</feature>
<evidence type="ECO:0000256" key="6">
    <source>
        <dbReference type="HAMAP-Rule" id="MF_00265"/>
    </source>
</evidence>
<evidence type="ECO:0000313" key="9">
    <source>
        <dbReference type="Proteomes" id="UP000460435"/>
    </source>
</evidence>
<dbReference type="GO" id="GO:0000287">
    <property type="term" value="F:magnesium ion binding"/>
    <property type="evidence" value="ECO:0007669"/>
    <property type="project" value="UniProtKB-UniRule"/>
</dbReference>
<keyword evidence="5 6" id="KW-0460">Magnesium</keyword>
<evidence type="ECO:0000259" key="7">
    <source>
        <dbReference type="Pfam" id="PF01850"/>
    </source>
</evidence>
<evidence type="ECO:0000313" key="8">
    <source>
        <dbReference type="EMBL" id="NDL60701.1"/>
    </source>
</evidence>
<dbReference type="GO" id="GO:0016787">
    <property type="term" value="F:hydrolase activity"/>
    <property type="evidence" value="ECO:0007669"/>
    <property type="project" value="UniProtKB-KW"/>
</dbReference>
<dbReference type="GO" id="GO:0090729">
    <property type="term" value="F:toxin activity"/>
    <property type="evidence" value="ECO:0007669"/>
    <property type="project" value="UniProtKB-KW"/>
</dbReference>
<comment type="cofactor">
    <cofactor evidence="6">
        <name>Mg(2+)</name>
        <dbReference type="ChEBI" id="CHEBI:18420"/>
    </cofactor>
</comment>
<feature type="binding site" evidence="6">
    <location>
        <position position="106"/>
    </location>
    <ligand>
        <name>Mg(2+)</name>
        <dbReference type="ChEBI" id="CHEBI:18420"/>
    </ligand>
</feature>
<dbReference type="EMBL" id="WLZY01000014">
    <property type="protein sequence ID" value="NDL60701.1"/>
    <property type="molecule type" value="Genomic_DNA"/>
</dbReference>
<accession>A0A7K3MBK2</accession>
<evidence type="ECO:0000256" key="2">
    <source>
        <dbReference type="ARBA" id="ARBA00022722"/>
    </source>
</evidence>
<keyword evidence="6" id="KW-0800">Toxin</keyword>
<dbReference type="InterPro" id="IPR029060">
    <property type="entry name" value="PIN-like_dom_sf"/>
</dbReference>
<evidence type="ECO:0000256" key="4">
    <source>
        <dbReference type="ARBA" id="ARBA00022801"/>
    </source>
</evidence>